<dbReference type="SUPFAM" id="SSF46767">
    <property type="entry name" value="Methylated DNA-protein cysteine methyltransferase, C-terminal domain"/>
    <property type="match status" value="1"/>
</dbReference>
<dbReference type="PROSITE" id="PS00374">
    <property type="entry name" value="MGMT"/>
    <property type="match status" value="1"/>
</dbReference>
<dbReference type="InterPro" id="IPR036631">
    <property type="entry name" value="MGMT_N_sf"/>
</dbReference>
<evidence type="ECO:0000256" key="4">
    <source>
        <dbReference type="ARBA" id="ARBA00022603"/>
    </source>
</evidence>
<dbReference type="InterPro" id="IPR001497">
    <property type="entry name" value="MethylDNA_cys_MeTrfase_AS"/>
</dbReference>
<dbReference type="Pfam" id="PF01035">
    <property type="entry name" value="DNA_binding_1"/>
    <property type="match status" value="1"/>
</dbReference>
<evidence type="ECO:0000259" key="11">
    <source>
        <dbReference type="Pfam" id="PF02870"/>
    </source>
</evidence>
<gene>
    <name evidence="13" type="ORF">AVDCRST_MAG87-3059</name>
</gene>
<dbReference type="EMBL" id="CADCWJ010000675">
    <property type="protein sequence ID" value="CAA9578108.1"/>
    <property type="molecule type" value="Genomic_DNA"/>
</dbReference>
<comment type="subcellular location">
    <subcellularLocation>
        <location evidence="9">Cytoplasm</location>
    </subcellularLocation>
</comment>
<dbReference type="Pfam" id="PF02870">
    <property type="entry name" value="Methyltransf_1N"/>
    <property type="match status" value="1"/>
</dbReference>
<evidence type="ECO:0000256" key="3">
    <source>
        <dbReference type="ARBA" id="ARBA00022490"/>
    </source>
</evidence>
<evidence type="ECO:0000256" key="1">
    <source>
        <dbReference type="ARBA" id="ARBA00001286"/>
    </source>
</evidence>
<keyword evidence="6 9" id="KW-0227">DNA damage</keyword>
<comment type="catalytic activity">
    <reaction evidence="1 9">
        <text>a 4-O-methyl-thymidine in DNA + L-cysteinyl-[protein] = a thymidine in DNA + S-methyl-L-cysteinyl-[protein]</text>
        <dbReference type="Rhea" id="RHEA:53428"/>
        <dbReference type="Rhea" id="RHEA-COMP:10131"/>
        <dbReference type="Rhea" id="RHEA-COMP:10132"/>
        <dbReference type="Rhea" id="RHEA-COMP:13555"/>
        <dbReference type="Rhea" id="RHEA-COMP:13556"/>
        <dbReference type="ChEBI" id="CHEBI:29950"/>
        <dbReference type="ChEBI" id="CHEBI:82612"/>
        <dbReference type="ChEBI" id="CHEBI:137386"/>
        <dbReference type="ChEBI" id="CHEBI:137387"/>
        <dbReference type="EC" id="2.1.1.63"/>
    </reaction>
</comment>
<protein>
    <recommendedName>
        <fullName evidence="9">Methylated-DNA--protein-cysteine methyltransferase</fullName>
        <ecNumber evidence="9">2.1.1.63</ecNumber>
    </recommendedName>
    <alternativeName>
        <fullName evidence="9">6-O-methylguanine-DNA methyltransferase</fullName>
        <shortName evidence="9">MGMT</shortName>
    </alternativeName>
    <alternativeName>
        <fullName evidence="9">O-6-methylguanine-DNA-alkyltransferase</fullName>
    </alternativeName>
</protein>
<feature type="domain" description="Putative zinc-finger" evidence="12">
    <location>
        <begin position="66"/>
        <end position="99"/>
    </location>
</feature>
<keyword evidence="7 9" id="KW-0234">DNA repair</keyword>
<dbReference type="EC" id="2.1.1.63" evidence="9"/>
<dbReference type="Gene3D" id="1.10.10.10">
    <property type="entry name" value="Winged helix-like DNA-binding domain superfamily/Winged helix DNA-binding domain"/>
    <property type="match status" value="1"/>
</dbReference>
<evidence type="ECO:0000256" key="5">
    <source>
        <dbReference type="ARBA" id="ARBA00022679"/>
    </source>
</evidence>
<dbReference type="InterPro" id="IPR014048">
    <property type="entry name" value="MethylDNA_cys_MeTrfase_DNA-bd"/>
</dbReference>
<dbReference type="PANTHER" id="PTHR10815:SF13">
    <property type="entry name" value="METHYLATED-DNA--PROTEIN-CYSTEINE METHYLTRANSFERASE"/>
    <property type="match status" value="1"/>
</dbReference>
<dbReference type="InterPro" id="IPR036388">
    <property type="entry name" value="WH-like_DNA-bd_sf"/>
</dbReference>
<keyword evidence="4 9" id="KW-0489">Methyltransferase</keyword>
<keyword evidence="3 9" id="KW-0963">Cytoplasm</keyword>
<accession>A0A6J4VJL8</accession>
<dbReference type="CDD" id="cd06445">
    <property type="entry name" value="ATase"/>
    <property type="match status" value="1"/>
</dbReference>
<dbReference type="GO" id="GO:0032259">
    <property type="term" value="P:methylation"/>
    <property type="evidence" value="ECO:0007669"/>
    <property type="project" value="UniProtKB-KW"/>
</dbReference>
<evidence type="ECO:0000256" key="9">
    <source>
        <dbReference type="HAMAP-Rule" id="MF_00772"/>
    </source>
</evidence>
<dbReference type="PANTHER" id="PTHR10815">
    <property type="entry name" value="METHYLATED-DNA--PROTEIN-CYSTEINE METHYLTRANSFERASE"/>
    <property type="match status" value="1"/>
</dbReference>
<dbReference type="GO" id="GO:0003908">
    <property type="term" value="F:methylated-DNA-[protein]-cysteine S-methyltransferase activity"/>
    <property type="evidence" value="ECO:0007669"/>
    <property type="project" value="UniProtKB-UniRule"/>
</dbReference>
<comment type="function">
    <text evidence="9">Involved in the cellular defense against the biological effects of O6-methylguanine (O6-MeG) and O4-methylthymine (O4-MeT) in DNA. Repairs the methylated nucleobase in DNA by stoichiometrically transferring the methyl group to a cysteine residue in the enzyme. This is a suicide reaction: the enzyme is irreversibly inactivated.</text>
</comment>
<comment type="catalytic activity">
    <reaction evidence="8 9">
        <text>a 6-O-methyl-2'-deoxyguanosine in DNA + L-cysteinyl-[protein] = S-methyl-L-cysteinyl-[protein] + a 2'-deoxyguanosine in DNA</text>
        <dbReference type="Rhea" id="RHEA:24000"/>
        <dbReference type="Rhea" id="RHEA-COMP:10131"/>
        <dbReference type="Rhea" id="RHEA-COMP:10132"/>
        <dbReference type="Rhea" id="RHEA-COMP:11367"/>
        <dbReference type="Rhea" id="RHEA-COMP:11368"/>
        <dbReference type="ChEBI" id="CHEBI:29950"/>
        <dbReference type="ChEBI" id="CHEBI:82612"/>
        <dbReference type="ChEBI" id="CHEBI:85445"/>
        <dbReference type="ChEBI" id="CHEBI:85448"/>
        <dbReference type="EC" id="2.1.1.63"/>
    </reaction>
</comment>
<evidence type="ECO:0000256" key="6">
    <source>
        <dbReference type="ARBA" id="ARBA00022763"/>
    </source>
</evidence>
<feature type="domain" description="Methylguanine DNA methyltransferase ribonuclease-like" evidence="11">
    <location>
        <begin position="141"/>
        <end position="217"/>
    </location>
</feature>
<dbReference type="AlphaFoldDB" id="A0A6J4VJL8"/>
<dbReference type="InterPro" id="IPR036217">
    <property type="entry name" value="MethylDNA_cys_MeTrfase_DNAb"/>
</dbReference>
<evidence type="ECO:0000259" key="10">
    <source>
        <dbReference type="Pfam" id="PF01035"/>
    </source>
</evidence>
<evidence type="ECO:0000256" key="7">
    <source>
        <dbReference type="ARBA" id="ARBA00023204"/>
    </source>
</evidence>
<evidence type="ECO:0000313" key="13">
    <source>
        <dbReference type="EMBL" id="CAA9578108.1"/>
    </source>
</evidence>
<evidence type="ECO:0000256" key="2">
    <source>
        <dbReference type="ARBA" id="ARBA00008711"/>
    </source>
</evidence>
<reference evidence="13" key="1">
    <citation type="submission" date="2020-02" db="EMBL/GenBank/DDBJ databases">
        <authorList>
            <person name="Meier V. D."/>
        </authorList>
    </citation>
    <scope>NUCLEOTIDE SEQUENCE</scope>
    <source>
        <strain evidence="13">AVDCRST_MAG87</strain>
    </source>
</reference>
<comment type="miscellaneous">
    <text evidence="9">This enzyme catalyzes only one turnover and therefore is not strictly catalytic. According to one definition, an enzyme is a biocatalyst that acts repeatedly and over many reaction cycles.</text>
</comment>
<keyword evidence="5 9" id="KW-0808">Transferase</keyword>
<proteinExistence type="inferred from homology"/>
<sequence>MVTGKADRNLIARNGHAYVSVPSTILSLETDTLMTQSPPADHDQAPIADFGIGLEDRAARPNVDPCDIAEEAMPAMVLGELSPPDAAWLQGHVATCGYCGNMLRSFERCELVFDQATGHLASTIPDDRPNTANALGMREARYGFMDTPVGPLLIAATDSGVCEVSFLTHHDAYAPIHQMESRRIMATERQASIAPAVAQLDEYFSGDRDRFDLEVDLHGLTPFTRDVLEATSNVPYGKVTSYGRIADRIGKTRASRAVGNALGRNPIPIVIPCHRIVLSNGNLGWYTGGSEIKRSLLGIEGVRYDAPR</sequence>
<evidence type="ECO:0000256" key="8">
    <source>
        <dbReference type="ARBA" id="ARBA00049348"/>
    </source>
</evidence>
<evidence type="ECO:0000259" key="12">
    <source>
        <dbReference type="Pfam" id="PF13490"/>
    </source>
</evidence>
<dbReference type="GO" id="GO:0006307">
    <property type="term" value="P:DNA alkylation repair"/>
    <property type="evidence" value="ECO:0007669"/>
    <property type="project" value="UniProtKB-UniRule"/>
</dbReference>
<dbReference type="GO" id="GO:0005737">
    <property type="term" value="C:cytoplasm"/>
    <property type="evidence" value="ECO:0007669"/>
    <property type="project" value="UniProtKB-SubCell"/>
</dbReference>
<dbReference type="InterPro" id="IPR027383">
    <property type="entry name" value="Znf_put"/>
</dbReference>
<dbReference type="InterPro" id="IPR008332">
    <property type="entry name" value="MethylG_MeTrfase_N"/>
</dbReference>
<dbReference type="Gene3D" id="3.30.160.70">
    <property type="entry name" value="Methylated DNA-protein cysteine methyltransferase domain"/>
    <property type="match status" value="1"/>
</dbReference>
<comment type="similarity">
    <text evidence="2 9">Belongs to the MGMT family.</text>
</comment>
<organism evidence="13">
    <name type="scientific">uncultured Thermomicrobiales bacterium</name>
    <dbReference type="NCBI Taxonomy" id="1645740"/>
    <lineage>
        <taxon>Bacteria</taxon>
        <taxon>Pseudomonadati</taxon>
        <taxon>Thermomicrobiota</taxon>
        <taxon>Thermomicrobia</taxon>
        <taxon>Thermomicrobiales</taxon>
        <taxon>environmental samples</taxon>
    </lineage>
</organism>
<dbReference type="SUPFAM" id="SSF53155">
    <property type="entry name" value="Methylated DNA-protein cysteine methyltransferase domain"/>
    <property type="match status" value="1"/>
</dbReference>
<dbReference type="NCBIfam" id="TIGR00589">
    <property type="entry name" value="ogt"/>
    <property type="match status" value="1"/>
</dbReference>
<dbReference type="FunFam" id="1.10.10.10:FF:000214">
    <property type="entry name" value="Methylated-DNA--protein-cysteine methyltransferase"/>
    <property type="match status" value="1"/>
</dbReference>
<feature type="active site" description="Nucleophile; methyl group acceptor" evidence="9">
    <location>
        <position position="273"/>
    </location>
</feature>
<dbReference type="Pfam" id="PF13490">
    <property type="entry name" value="zf-HC2"/>
    <property type="match status" value="1"/>
</dbReference>
<feature type="domain" description="Methylated-DNA-[protein]-cysteine S-methyltransferase DNA binding" evidence="10">
    <location>
        <begin position="222"/>
        <end position="302"/>
    </location>
</feature>
<dbReference type="InterPro" id="IPR023546">
    <property type="entry name" value="MGMT"/>
</dbReference>
<dbReference type="HAMAP" id="MF_00772">
    <property type="entry name" value="OGT"/>
    <property type="match status" value="1"/>
</dbReference>
<name>A0A6J4VJL8_9BACT</name>